<proteinExistence type="predicted"/>
<evidence type="ECO:0000313" key="1">
    <source>
        <dbReference type="EMBL" id="JAE09243.1"/>
    </source>
</evidence>
<reference evidence="1" key="1">
    <citation type="submission" date="2014-09" db="EMBL/GenBank/DDBJ databases">
        <authorList>
            <person name="Magalhaes I.L.F."/>
            <person name="Oliveira U."/>
            <person name="Santos F.R."/>
            <person name="Vidigal T.H.D.A."/>
            <person name="Brescovit A.D."/>
            <person name="Santos A.J."/>
        </authorList>
    </citation>
    <scope>NUCLEOTIDE SEQUENCE</scope>
    <source>
        <tissue evidence="1">Shoot tissue taken approximately 20 cm above the soil surface</tissue>
    </source>
</reference>
<accession>A0A0A9FLU1</accession>
<protein>
    <submittedName>
        <fullName evidence="1">Uncharacterized protein</fullName>
    </submittedName>
</protein>
<sequence>MFGTIIYSSEMCHYCLIEVVHLHVISSMIYPNFL</sequence>
<name>A0A0A9FLU1_ARUDO</name>
<reference evidence="1" key="2">
    <citation type="journal article" date="2015" name="Data Brief">
        <title>Shoot transcriptome of the giant reed, Arundo donax.</title>
        <authorList>
            <person name="Barrero R.A."/>
            <person name="Guerrero F.D."/>
            <person name="Moolhuijzen P."/>
            <person name="Goolsby J.A."/>
            <person name="Tidwell J."/>
            <person name="Bellgard S.E."/>
            <person name="Bellgard M.I."/>
        </authorList>
    </citation>
    <scope>NUCLEOTIDE SEQUENCE</scope>
    <source>
        <tissue evidence="1">Shoot tissue taken approximately 20 cm above the soil surface</tissue>
    </source>
</reference>
<dbReference type="AlphaFoldDB" id="A0A0A9FLU1"/>
<dbReference type="EMBL" id="GBRH01188653">
    <property type="protein sequence ID" value="JAE09243.1"/>
    <property type="molecule type" value="Transcribed_RNA"/>
</dbReference>
<organism evidence="1">
    <name type="scientific">Arundo donax</name>
    <name type="common">Giant reed</name>
    <name type="synonym">Donax arundinaceus</name>
    <dbReference type="NCBI Taxonomy" id="35708"/>
    <lineage>
        <taxon>Eukaryota</taxon>
        <taxon>Viridiplantae</taxon>
        <taxon>Streptophyta</taxon>
        <taxon>Embryophyta</taxon>
        <taxon>Tracheophyta</taxon>
        <taxon>Spermatophyta</taxon>
        <taxon>Magnoliopsida</taxon>
        <taxon>Liliopsida</taxon>
        <taxon>Poales</taxon>
        <taxon>Poaceae</taxon>
        <taxon>PACMAD clade</taxon>
        <taxon>Arundinoideae</taxon>
        <taxon>Arundineae</taxon>
        <taxon>Arundo</taxon>
    </lineage>
</organism>